<evidence type="ECO:0000313" key="3">
    <source>
        <dbReference type="Proteomes" id="UP000262172"/>
    </source>
</evidence>
<proteinExistence type="predicted"/>
<dbReference type="SUPFAM" id="SSF47598">
    <property type="entry name" value="Ribbon-helix-helix"/>
    <property type="match status" value="1"/>
</dbReference>
<evidence type="ECO:0000313" key="2">
    <source>
        <dbReference type="EMBL" id="REJ05134.1"/>
    </source>
</evidence>
<accession>A0A371NSK1</accession>
<name>A0A371NSK1_9MICO</name>
<feature type="domain" description="Antitoxin FitA-like ribbon-helix-helix" evidence="1">
    <location>
        <begin position="7"/>
        <end position="43"/>
    </location>
</feature>
<dbReference type="EMBL" id="QUAB01000043">
    <property type="protein sequence ID" value="REJ05134.1"/>
    <property type="molecule type" value="Genomic_DNA"/>
</dbReference>
<dbReference type="InterPro" id="IPR053853">
    <property type="entry name" value="FitA-like_RHH"/>
</dbReference>
<keyword evidence="3" id="KW-1185">Reference proteome</keyword>
<dbReference type="GO" id="GO:0006355">
    <property type="term" value="P:regulation of DNA-templated transcription"/>
    <property type="evidence" value="ECO:0007669"/>
    <property type="project" value="InterPro"/>
</dbReference>
<organism evidence="2 3">
    <name type="scientific">Microbacterium bovistercoris</name>
    <dbReference type="NCBI Taxonomy" id="2293570"/>
    <lineage>
        <taxon>Bacteria</taxon>
        <taxon>Bacillati</taxon>
        <taxon>Actinomycetota</taxon>
        <taxon>Actinomycetes</taxon>
        <taxon>Micrococcales</taxon>
        <taxon>Microbacteriaceae</taxon>
        <taxon>Microbacterium</taxon>
    </lineage>
</organism>
<dbReference type="InterPro" id="IPR010985">
    <property type="entry name" value="Ribbon_hlx_hlx"/>
</dbReference>
<evidence type="ECO:0000259" key="1">
    <source>
        <dbReference type="Pfam" id="PF22513"/>
    </source>
</evidence>
<comment type="caution">
    <text evidence="2">The sequence shown here is derived from an EMBL/GenBank/DDBJ whole genome shotgun (WGS) entry which is preliminary data.</text>
</comment>
<protein>
    <recommendedName>
        <fullName evidence="1">Antitoxin FitA-like ribbon-helix-helix domain-containing protein</fullName>
    </recommendedName>
</protein>
<sequence>MHTVSMPNVLIRDLDPAVHSVLSARAEARGQSLQQYLTAELTELAAKPTLEELLLEFSHRPPQHIPREEIIKALHAGRRD</sequence>
<gene>
    <name evidence="2" type="ORF">DY023_11195</name>
</gene>
<reference evidence="2 3" key="1">
    <citation type="submission" date="2018-08" db="EMBL/GenBank/DDBJ databases">
        <title>Isolation, diversity and antifungal activity of Actinobacteria from cow dung.</title>
        <authorList>
            <person name="Ling L."/>
        </authorList>
    </citation>
    <scope>NUCLEOTIDE SEQUENCE [LARGE SCALE GENOMIC DNA]</scope>
    <source>
        <strain evidence="2 3">NEAU-LLE</strain>
    </source>
</reference>
<dbReference type="Proteomes" id="UP000262172">
    <property type="component" value="Unassembled WGS sequence"/>
</dbReference>
<dbReference type="AlphaFoldDB" id="A0A371NSK1"/>
<dbReference type="Pfam" id="PF22513">
    <property type="entry name" value="FitA-like_RHH"/>
    <property type="match status" value="1"/>
</dbReference>